<keyword evidence="4" id="KW-1185">Reference proteome</keyword>
<comment type="caution">
    <text evidence="3">The sequence shown here is derived from an EMBL/GenBank/DDBJ whole genome shotgun (WGS) entry which is preliminary data.</text>
</comment>
<dbReference type="InterPro" id="IPR046796">
    <property type="entry name" value="Transposase_32_dom"/>
</dbReference>
<feature type="region of interest" description="Disordered" evidence="1">
    <location>
        <begin position="114"/>
        <end position="169"/>
    </location>
</feature>
<evidence type="ECO:0000313" key="3">
    <source>
        <dbReference type="EMBL" id="MED6164924.1"/>
    </source>
</evidence>
<reference evidence="3 4" key="1">
    <citation type="journal article" date="2023" name="Plants (Basel)">
        <title>Bridging the Gap: Combining Genomics and Transcriptomics Approaches to Understand Stylosanthes scabra, an Orphan Legume from the Brazilian Caatinga.</title>
        <authorList>
            <person name="Ferreira-Neto J.R.C."/>
            <person name="da Silva M.D."/>
            <person name="Binneck E."/>
            <person name="de Melo N.F."/>
            <person name="da Silva R.H."/>
            <person name="de Melo A.L.T.M."/>
            <person name="Pandolfi V."/>
            <person name="Bustamante F.O."/>
            <person name="Brasileiro-Vidal A.C."/>
            <person name="Benko-Iseppon A.M."/>
        </authorList>
    </citation>
    <scope>NUCLEOTIDE SEQUENCE [LARGE SCALE GENOMIC DNA]</scope>
    <source>
        <tissue evidence="3">Leaves</tissue>
    </source>
</reference>
<feature type="domain" description="Putative plant transposon protein" evidence="2">
    <location>
        <begin position="6"/>
        <end position="104"/>
    </location>
</feature>
<evidence type="ECO:0000313" key="4">
    <source>
        <dbReference type="Proteomes" id="UP001341840"/>
    </source>
</evidence>
<dbReference type="Proteomes" id="UP001341840">
    <property type="component" value="Unassembled WGS sequence"/>
</dbReference>
<accession>A0ABU6UVQ0</accession>
<evidence type="ECO:0000256" key="1">
    <source>
        <dbReference type="SAM" id="MobiDB-lite"/>
    </source>
</evidence>
<sequence>MPGATWKLRTGQLRVPIQLRRKELNPVARGWHEFSINSLIPSSHRFEIPVIRAILIHCIMRGEDVRAEDIIADKILRMAQGIKEKGKLGFPSTIYKLCKEAAVPLREFRRTRKIQAEKPITARRMESTRLPRPVQRRQQEDEEEDYPMPQAGEGNEEGNEEQGYDHDYHQPDFEQQKNEERKLARQETKFGSKAEQELHAYACYNKPNPRLSNSITLRRGTFTSSFPRICIEVHAYAWEANKLTFQSHVYTTSNVTFTSPSLIHPRICVEGTLAASNHTRPTHRRGSPRICVESSLVTFKAHVWTSSNVTLPC</sequence>
<gene>
    <name evidence="3" type="ORF">PIB30_094799</name>
</gene>
<organism evidence="3 4">
    <name type="scientific">Stylosanthes scabra</name>
    <dbReference type="NCBI Taxonomy" id="79078"/>
    <lineage>
        <taxon>Eukaryota</taxon>
        <taxon>Viridiplantae</taxon>
        <taxon>Streptophyta</taxon>
        <taxon>Embryophyta</taxon>
        <taxon>Tracheophyta</taxon>
        <taxon>Spermatophyta</taxon>
        <taxon>Magnoliopsida</taxon>
        <taxon>eudicotyledons</taxon>
        <taxon>Gunneridae</taxon>
        <taxon>Pentapetalae</taxon>
        <taxon>rosids</taxon>
        <taxon>fabids</taxon>
        <taxon>Fabales</taxon>
        <taxon>Fabaceae</taxon>
        <taxon>Papilionoideae</taxon>
        <taxon>50 kb inversion clade</taxon>
        <taxon>dalbergioids sensu lato</taxon>
        <taxon>Dalbergieae</taxon>
        <taxon>Pterocarpus clade</taxon>
        <taxon>Stylosanthes</taxon>
    </lineage>
</organism>
<proteinExistence type="predicted"/>
<dbReference type="EMBL" id="JASCZI010122949">
    <property type="protein sequence ID" value="MED6164924.1"/>
    <property type="molecule type" value="Genomic_DNA"/>
</dbReference>
<name>A0ABU6UVQ0_9FABA</name>
<evidence type="ECO:0000259" key="2">
    <source>
        <dbReference type="Pfam" id="PF20167"/>
    </source>
</evidence>
<protein>
    <recommendedName>
        <fullName evidence="2">Putative plant transposon protein domain-containing protein</fullName>
    </recommendedName>
</protein>
<dbReference type="Pfam" id="PF20167">
    <property type="entry name" value="Transposase_32"/>
    <property type="match status" value="1"/>
</dbReference>